<evidence type="ECO:0000313" key="1">
    <source>
        <dbReference type="EMBL" id="EFA10082.1"/>
    </source>
</evidence>
<protein>
    <submittedName>
        <fullName evidence="1">Uncharacterized protein</fullName>
    </submittedName>
</protein>
<organism evidence="1 2">
    <name type="scientific">Tribolium castaneum</name>
    <name type="common">Red flour beetle</name>
    <dbReference type="NCBI Taxonomy" id="7070"/>
    <lineage>
        <taxon>Eukaryota</taxon>
        <taxon>Metazoa</taxon>
        <taxon>Ecdysozoa</taxon>
        <taxon>Arthropoda</taxon>
        <taxon>Hexapoda</taxon>
        <taxon>Insecta</taxon>
        <taxon>Pterygota</taxon>
        <taxon>Neoptera</taxon>
        <taxon>Endopterygota</taxon>
        <taxon>Coleoptera</taxon>
        <taxon>Polyphaga</taxon>
        <taxon>Cucujiformia</taxon>
        <taxon>Tenebrionidae</taxon>
        <taxon>Tenebrionidae incertae sedis</taxon>
        <taxon>Tribolium</taxon>
    </lineage>
</organism>
<gene>
    <name evidence="1" type="primary">GLEAN_12260</name>
    <name evidence="1" type="ORF">TcasGA2_TC012260</name>
</gene>
<sequence>MGYYSLDAAWAIVADSRPPCDTAPSASTHFYANPATPPSPQPCLFQVRSGGRSPPTAHATLSRIRNFCGLRSWERAGHVIHIWVMSCPRVIGCVNTGVGQAINTRRLVQMATLLAGHSLHPDYAASFHRKRFRFARNMLDKYFAATVSLLAHNGFT</sequence>
<evidence type="ECO:0000313" key="2">
    <source>
        <dbReference type="Proteomes" id="UP000007266"/>
    </source>
</evidence>
<dbReference type="HOGENOM" id="CLU_1688997_0_0_1"/>
<dbReference type="EMBL" id="KQ971371">
    <property type="protein sequence ID" value="EFA10082.1"/>
    <property type="molecule type" value="Genomic_DNA"/>
</dbReference>
<reference evidence="1 2" key="1">
    <citation type="journal article" date="2008" name="Nature">
        <title>The genome of the model beetle and pest Tribolium castaneum.</title>
        <authorList>
            <consortium name="Tribolium Genome Sequencing Consortium"/>
            <person name="Richards S."/>
            <person name="Gibbs R.A."/>
            <person name="Weinstock G.M."/>
            <person name="Brown S.J."/>
            <person name="Denell R."/>
            <person name="Beeman R.W."/>
            <person name="Gibbs R."/>
            <person name="Beeman R.W."/>
            <person name="Brown S.J."/>
            <person name="Bucher G."/>
            <person name="Friedrich M."/>
            <person name="Grimmelikhuijzen C.J."/>
            <person name="Klingler M."/>
            <person name="Lorenzen M."/>
            <person name="Richards S."/>
            <person name="Roth S."/>
            <person name="Schroder R."/>
            <person name="Tautz D."/>
            <person name="Zdobnov E.M."/>
            <person name="Muzny D."/>
            <person name="Gibbs R.A."/>
            <person name="Weinstock G.M."/>
            <person name="Attaway T."/>
            <person name="Bell S."/>
            <person name="Buhay C.J."/>
            <person name="Chandrabose M.N."/>
            <person name="Chavez D."/>
            <person name="Clerk-Blankenburg K.P."/>
            <person name="Cree A."/>
            <person name="Dao M."/>
            <person name="Davis C."/>
            <person name="Chacko J."/>
            <person name="Dinh H."/>
            <person name="Dugan-Rocha S."/>
            <person name="Fowler G."/>
            <person name="Garner T.T."/>
            <person name="Garnes J."/>
            <person name="Gnirke A."/>
            <person name="Hawes A."/>
            <person name="Hernandez J."/>
            <person name="Hines S."/>
            <person name="Holder M."/>
            <person name="Hume J."/>
            <person name="Jhangiani S.N."/>
            <person name="Joshi V."/>
            <person name="Khan Z.M."/>
            <person name="Jackson L."/>
            <person name="Kovar C."/>
            <person name="Kowis A."/>
            <person name="Lee S."/>
            <person name="Lewis L.R."/>
            <person name="Margolis J."/>
            <person name="Morgan M."/>
            <person name="Nazareth L.V."/>
            <person name="Nguyen N."/>
            <person name="Okwuonu G."/>
            <person name="Parker D."/>
            <person name="Richards S."/>
            <person name="Ruiz S.J."/>
            <person name="Santibanez J."/>
            <person name="Savard J."/>
            <person name="Scherer S.E."/>
            <person name="Schneider B."/>
            <person name="Sodergren E."/>
            <person name="Tautz D."/>
            <person name="Vattahil S."/>
            <person name="Villasana D."/>
            <person name="White C.S."/>
            <person name="Wright R."/>
            <person name="Park Y."/>
            <person name="Beeman R.W."/>
            <person name="Lord J."/>
            <person name="Oppert B."/>
            <person name="Lorenzen M."/>
            <person name="Brown S."/>
            <person name="Wang L."/>
            <person name="Savard J."/>
            <person name="Tautz D."/>
            <person name="Richards S."/>
            <person name="Weinstock G."/>
            <person name="Gibbs R.A."/>
            <person name="Liu Y."/>
            <person name="Worley K."/>
            <person name="Weinstock G."/>
            <person name="Elsik C.G."/>
            <person name="Reese J.T."/>
            <person name="Elhaik E."/>
            <person name="Landan G."/>
            <person name="Graur D."/>
            <person name="Arensburger P."/>
            <person name="Atkinson P."/>
            <person name="Beeman R.W."/>
            <person name="Beidler J."/>
            <person name="Brown S.J."/>
            <person name="Demuth J.P."/>
            <person name="Drury D.W."/>
            <person name="Du Y.Z."/>
            <person name="Fujiwara H."/>
            <person name="Lorenzen M."/>
            <person name="Maselli V."/>
            <person name="Osanai M."/>
            <person name="Park Y."/>
            <person name="Robertson H.M."/>
            <person name="Tu Z."/>
            <person name="Wang J.J."/>
            <person name="Wang S."/>
            <person name="Richards S."/>
            <person name="Song H."/>
            <person name="Zhang L."/>
            <person name="Sodergren E."/>
            <person name="Werner D."/>
            <person name="Stanke M."/>
            <person name="Morgenstern B."/>
            <person name="Solovyev V."/>
            <person name="Kosarev P."/>
            <person name="Brown G."/>
            <person name="Chen H.C."/>
            <person name="Ermolaeva O."/>
            <person name="Hlavina W."/>
            <person name="Kapustin Y."/>
            <person name="Kiryutin B."/>
            <person name="Kitts P."/>
            <person name="Maglott D."/>
            <person name="Pruitt K."/>
            <person name="Sapojnikov V."/>
            <person name="Souvorov A."/>
            <person name="Mackey A.J."/>
            <person name="Waterhouse R.M."/>
            <person name="Wyder S."/>
            <person name="Zdobnov E.M."/>
            <person name="Zdobnov E.M."/>
            <person name="Wyder S."/>
            <person name="Kriventseva E.V."/>
            <person name="Kadowaki T."/>
            <person name="Bork P."/>
            <person name="Aranda M."/>
            <person name="Bao R."/>
            <person name="Beermann A."/>
            <person name="Berns N."/>
            <person name="Bolognesi R."/>
            <person name="Bonneton F."/>
            <person name="Bopp D."/>
            <person name="Brown S.J."/>
            <person name="Bucher G."/>
            <person name="Butts T."/>
            <person name="Chaumot A."/>
            <person name="Denell R.E."/>
            <person name="Ferrier D.E."/>
            <person name="Friedrich M."/>
            <person name="Gordon C.M."/>
            <person name="Jindra M."/>
            <person name="Klingler M."/>
            <person name="Lan Q."/>
            <person name="Lattorff H.M."/>
            <person name="Laudet V."/>
            <person name="von Levetsow C."/>
            <person name="Liu Z."/>
            <person name="Lutz R."/>
            <person name="Lynch J.A."/>
            <person name="da Fonseca R.N."/>
            <person name="Posnien N."/>
            <person name="Reuter R."/>
            <person name="Roth S."/>
            <person name="Savard J."/>
            <person name="Schinko J.B."/>
            <person name="Schmitt C."/>
            <person name="Schoppmeier M."/>
            <person name="Schroder R."/>
            <person name="Shippy T.D."/>
            <person name="Simonnet F."/>
            <person name="Marques-Souza H."/>
            <person name="Tautz D."/>
            <person name="Tomoyasu Y."/>
            <person name="Trauner J."/>
            <person name="Van der Zee M."/>
            <person name="Vervoort M."/>
            <person name="Wittkopp N."/>
            <person name="Wimmer E.A."/>
            <person name="Yang X."/>
            <person name="Jones A.K."/>
            <person name="Sattelle D.B."/>
            <person name="Ebert P.R."/>
            <person name="Nelson D."/>
            <person name="Scott J.G."/>
            <person name="Beeman R.W."/>
            <person name="Muthukrishnan S."/>
            <person name="Kramer K.J."/>
            <person name="Arakane Y."/>
            <person name="Beeman R.W."/>
            <person name="Zhu Q."/>
            <person name="Hogenkamp D."/>
            <person name="Dixit R."/>
            <person name="Oppert B."/>
            <person name="Jiang H."/>
            <person name="Zou Z."/>
            <person name="Marshall J."/>
            <person name="Elpidina E."/>
            <person name="Vinokurov K."/>
            <person name="Oppert C."/>
            <person name="Zou Z."/>
            <person name="Evans J."/>
            <person name="Lu Z."/>
            <person name="Zhao P."/>
            <person name="Sumathipala N."/>
            <person name="Altincicek B."/>
            <person name="Vilcinskas A."/>
            <person name="Williams M."/>
            <person name="Hultmark D."/>
            <person name="Hetru C."/>
            <person name="Jiang H."/>
            <person name="Grimmelikhuijzen C.J."/>
            <person name="Hauser F."/>
            <person name="Cazzamali G."/>
            <person name="Williamson M."/>
            <person name="Park Y."/>
            <person name="Li B."/>
            <person name="Tanaka Y."/>
            <person name="Predel R."/>
            <person name="Neupert S."/>
            <person name="Schachtner J."/>
            <person name="Verleyen P."/>
            <person name="Raible F."/>
            <person name="Bork P."/>
            <person name="Friedrich M."/>
            <person name="Walden K.K."/>
            <person name="Robertson H.M."/>
            <person name="Angeli S."/>
            <person name="Foret S."/>
            <person name="Bucher G."/>
            <person name="Schuetz S."/>
            <person name="Maleszka R."/>
            <person name="Wimmer E.A."/>
            <person name="Beeman R.W."/>
            <person name="Lorenzen M."/>
            <person name="Tomoyasu Y."/>
            <person name="Miller S.C."/>
            <person name="Grossmann D."/>
            <person name="Bucher G."/>
        </authorList>
    </citation>
    <scope>NUCLEOTIDE SEQUENCE [LARGE SCALE GENOMIC DNA]</scope>
    <source>
        <strain evidence="1 2">Georgia GA2</strain>
    </source>
</reference>
<proteinExistence type="predicted"/>
<reference evidence="1 2" key="2">
    <citation type="journal article" date="2010" name="Nucleic Acids Res.">
        <title>BeetleBase in 2010: revisions to provide comprehensive genomic information for Tribolium castaneum.</title>
        <authorList>
            <person name="Kim H.S."/>
            <person name="Murphy T."/>
            <person name="Xia J."/>
            <person name="Caragea D."/>
            <person name="Park Y."/>
            <person name="Beeman R.W."/>
            <person name="Lorenzen M.D."/>
            <person name="Butcher S."/>
            <person name="Manak J.R."/>
            <person name="Brown S.J."/>
        </authorList>
    </citation>
    <scope>GENOME REANNOTATION</scope>
    <source>
        <strain evidence="1 2">Georgia GA2</strain>
    </source>
</reference>
<dbReference type="Proteomes" id="UP000007266">
    <property type="component" value="Linkage group 9"/>
</dbReference>
<dbReference type="AlphaFoldDB" id="D6X078"/>
<name>D6X078_TRICA</name>
<accession>D6X078</accession>
<dbReference type="InParanoid" id="D6X078"/>
<keyword evidence="2" id="KW-1185">Reference proteome</keyword>